<dbReference type="FunFam" id="2.60.120.290:FF:000069">
    <property type="entry name" value="Dorsal-ventral patterning tolloid protein"/>
    <property type="match status" value="1"/>
</dbReference>
<dbReference type="AlphaFoldDB" id="A0AAW1UHP2"/>
<evidence type="ECO:0000313" key="5">
    <source>
        <dbReference type="EMBL" id="KAK9883151.1"/>
    </source>
</evidence>
<dbReference type="InterPro" id="IPR002172">
    <property type="entry name" value="LDrepeatLR_classA_rpt"/>
</dbReference>
<dbReference type="FunFam" id="2.60.120.290:FF:000055">
    <property type="entry name" value="Dorsal-ventral patterning protein tolloid"/>
    <property type="match status" value="1"/>
</dbReference>
<keyword evidence="6" id="KW-1185">Reference proteome</keyword>
<reference evidence="5 6" key="1">
    <citation type="submission" date="2023-03" db="EMBL/GenBank/DDBJ databases">
        <title>Genome insight into feeding habits of ladybird beetles.</title>
        <authorList>
            <person name="Li H.-S."/>
            <person name="Huang Y.-H."/>
            <person name="Pang H."/>
        </authorList>
    </citation>
    <scope>NUCLEOTIDE SEQUENCE [LARGE SCALE GENOMIC DNA]</scope>
    <source>
        <strain evidence="5">SYSU_2023b</strain>
        <tissue evidence="5">Whole body</tissue>
    </source>
</reference>
<dbReference type="PROSITE" id="PS01180">
    <property type="entry name" value="CUB"/>
    <property type="match status" value="3"/>
</dbReference>
<evidence type="ECO:0000256" key="1">
    <source>
        <dbReference type="ARBA" id="ARBA00023157"/>
    </source>
</evidence>
<feature type="domain" description="CUB" evidence="4">
    <location>
        <begin position="208"/>
        <end position="337"/>
    </location>
</feature>
<dbReference type="GO" id="GO:0005886">
    <property type="term" value="C:plasma membrane"/>
    <property type="evidence" value="ECO:0007669"/>
    <property type="project" value="TreeGrafter"/>
</dbReference>
<dbReference type="InterPro" id="IPR035914">
    <property type="entry name" value="Sperma_CUB_dom_sf"/>
</dbReference>
<dbReference type="Gene3D" id="2.60.120.290">
    <property type="entry name" value="Spermadhesin, CUB domain"/>
    <property type="match status" value="3"/>
</dbReference>
<evidence type="ECO:0000256" key="3">
    <source>
        <dbReference type="SAM" id="Phobius"/>
    </source>
</evidence>
<dbReference type="InterPro" id="IPR000859">
    <property type="entry name" value="CUB_dom"/>
</dbReference>
<keyword evidence="3" id="KW-1133">Transmembrane helix</keyword>
<dbReference type="PANTHER" id="PTHR47537:SF1">
    <property type="entry name" value="CUB DOMAIN-CONTAINING PROTEIN"/>
    <property type="match status" value="1"/>
</dbReference>
<dbReference type="SMART" id="SM00192">
    <property type="entry name" value="LDLa"/>
    <property type="match status" value="1"/>
</dbReference>
<dbReference type="CDD" id="cd00112">
    <property type="entry name" value="LDLa"/>
    <property type="match status" value="1"/>
</dbReference>
<comment type="caution">
    <text evidence="2">Lacks conserved residue(s) required for the propagation of feature annotation.</text>
</comment>
<organism evidence="5 6">
    <name type="scientific">Henosepilachna vigintioctopunctata</name>
    <dbReference type="NCBI Taxonomy" id="420089"/>
    <lineage>
        <taxon>Eukaryota</taxon>
        <taxon>Metazoa</taxon>
        <taxon>Ecdysozoa</taxon>
        <taxon>Arthropoda</taxon>
        <taxon>Hexapoda</taxon>
        <taxon>Insecta</taxon>
        <taxon>Pterygota</taxon>
        <taxon>Neoptera</taxon>
        <taxon>Endopterygota</taxon>
        <taxon>Coleoptera</taxon>
        <taxon>Polyphaga</taxon>
        <taxon>Cucujiformia</taxon>
        <taxon>Coccinelloidea</taxon>
        <taxon>Coccinellidae</taxon>
        <taxon>Epilachninae</taxon>
        <taxon>Epilachnini</taxon>
        <taxon>Henosepilachna</taxon>
    </lineage>
</organism>
<evidence type="ECO:0000259" key="4">
    <source>
        <dbReference type="PROSITE" id="PS01180"/>
    </source>
</evidence>
<keyword evidence="3" id="KW-0472">Membrane</keyword>
<keyword evidence="1" id="KW-1015">Disulfide bond</keyword>
<evidence type="ECO:0000313" key="6">
    <source>
        <dbReference type="Proteomes" id="UP001431783"/>
    </source>
</evidence>
<dbReference type="InterPro" id="IPR053207">
    <property type="entry name" value="Non-NMDA_GluR_Accessory"/>
</dbReference>
<feature type="transmembrane region" description="Helical" evidence="3">
    <location>
        <begin position="726"/>
        <end position="746"/>
    </location>
</feature>
<accession>A0AAW1UHP2</accession>
<proteinExistence type="predicted"/>
<gene>
    <name evidence="5" type="ORF">WA026_001349</name>
</gene>
<evidence type="ECO:0000256" key="2">
    <source>
        <dbReference type="PROSITE-ProRule" id="PRU00059"/>
    </source>
</evidence>
<dbReference type="CDD" id="cd00041">
    <property type="entry name" value="CUB"/>
    <property type="match status" value="2"/>
</dbReference>
<dbReference type="Proteomes" id="UP001431783">
    <property type="component" value="Unassembled WGS sequence"/>
</dbReference>
<keyword evidence="3" id="KW-0812">Transmembrane</keyword>
<comment type="caution">
    <text evidence="5">The sequence shown here is derived from an EMBL/GenBank/DDBJ whole genome shotgun (WGS) entry which is preliminary data.</text>
</comment>
<dbReference type="Gene3D" id="4.10.400.10">
    <property type="entry name" value="Low-density Lipoprotein Receptor"/>
    <property type="match status" value="1"/>
</dbReference>
<dbReference type="PANTHER" id="PTHR47537">
    <property type="entry name" value="CUBILIN"/>
    <property type="match status" value="1"/>
</dbReference>
<name>A0AAW1UHP2_9CUCU</name>
<dbReference type="EMBL" id="JARQZJ010000091">
    <property type="protein sequence ID" value="KAK9883151.1"/>
    <property type="molecule type" value="Genomic_DNA"/>
</dbReference>
<dbReference type="InterPro" id="IPR036055">
    <property type="entry name" value="LDL_receptor-like_sf"/>
</dbReference>
<sequence>MSETSFVKVLFHSDNFTDQTYFSFDTKAEQQLVVYLRYGQHPELYPNRRGEVVHGSYCERTFRDCRLQTCYVQSPAYPGVYPRNLHCRYYLNTRLPFIKLYIENEEFNIDGQRCENIMTCPMRPISSGQENCPYDYIKIYDGKNEFSPVIGTFCGMGKFPYSIIGTSQDLFVEFVSSPAGPMLNTGFHFNVGNWPGHVDTAGSRNGTCDWLLSSESLRASGDSEGIFLSVAHWYPPHTSCTYLMQGEEGEIVRLYFPSFRINRIESPIQPIEGDCGESLTLYDASWPDDSRIIKTFCDTFSKAMEKHDFVSTGNSLFVRFESKTGSYSGSSLYYWAHYDFFNNTKLGEPVPGKACDEVFASWRQSKGYVRSPLNTLVYKQGTASEDVQCLYRFVTDKRLFARVIVVVKNISFKEHPYNPGPCSNCFEDRVDKLLIWEPLPPGSNSTLNPLPLSKAVQSGDATCFCDRVSQPKQIISKGEQLNLQLIVDQAHSALSYFKNSAPLFEASYEFVHGPLCGPPIIQPIIDGEIHYPYYEAIGYVEPPKSIRCIWEIKVNRDRDLWLHFERTKFASKSCDDGVIDIFLKGKLDPYLSICGENVSLIKELPILSAAELTPKGQDPSITIQFIGRASPTRAAFKIAWTELFHLPRNQDGSLTSSRLIEGGDPNSLEGCEFSCPGDQGLCIPTRLVCNGVVNCPNVTGSKETDLSDEAEQLCKKETVQEVNPSLLYGIAGLLVLLTCTCCIWLCRRCYKCCCSDDDDD</sequence>
<feature type="domain" description="CUB" evidence="4">
    <location>
        <begin position="516"/>
        <end position="643"/>
    </location>
</feature>
<protein>
    <recommendedName>
        <fullName evidence="4">CUB domain-containing protein</fullName>
    </recommendedName>
</protein>
<dbReference type="SMART" id="SM00042">
    <property type="entry name" value="CUB"/>
    <property type="match status" value="2"/>
</dbReference>
<dbReference type="SUPFAM" id="SSF49854">
    <property type="entry name" value="Spermadhesin, CUB domain"/>
    <property type="match status" value="2"/>
</dbReference>
<feature type="domain" description="CUB" evidence="4">
    <location>
        <begin position="58"/>
        <end position="194"/>
    </location>
</feature>
<dbReference type="Pfam" id="PF00431">
    <property type="entry name" value="CUB"/>
    <property type="match status" value="2"/>
</dbReference>